<evidence type="ECO:0008006" key="3">
    <source>
        <dbReference type="Google" id="ProtNLM"/>
    </source>
</evidence>
<protein>
    <recommendedName>
        <fullName evidence="3">DUF721 domain-containing protein</fullName>
    </recommendedName>
</protein>
<evidence type="ECO:0000313" key="1">
    <source>
        <dbReference type="EMBL" id="ABS78415.2"/>
    </source>
</evidence>
<dbReference type="KEGG" id="cbd:CBUD_1959"/>
<proteinExistence type="predicted"/>
<dbReference type="EMBL" id="CP000733">
    <property type="protein sequence ID" value="ABS78415.2"/>
    <property type="molecule type" value="Genomic_DNA"/>
</dbReference>
<gene>
    <name evidence="1" type="ordered locus">CBUD_1959</name>
</gene>
<organism evidence="1 2">
    <name type="scientific">Coxiella burnetii (strain Dugway 5J108-111)</name>
    <dbReference type="NCBI Taxonomy" id="434922"/>
    <lineage>
        <taxon>Bacteria</taxon>
        <taxon>Pseudomonadati</taxon>
        <taxon>Pseudomonadota</taxon>
        <taxon>Gammaproteobacteria</taxon>
        <taxon>Legionellales</taxon>
        <taxon>Coxiellaceae</taxon>
        <taxon>Coxiella</taxon>
    </lineage>
</organism>
<accession>A9KEQ0</accession>
<sequence>MYIIRQKRGIFFNKMNQIPPDDPKRISHCFQSGTLKTIAQKANQIATLEKLLARFLPQELVPHCHVMNISGNTLILQLDSGAVAMRVRYLTPSLLEQLAQQEVQLAAIQCHVRP</sequence>
<dbReference type="Proteomes" id="UP000008555">
    <property type="component" value="Chromosome"/>
</dbReference>
<evidence type="ECO:0000313" key="2">
    <source>
        <dbReference type="Proteomes" id="UP000008555"/>
    </source>
</evidence>
<dbReference type="RefSeq" id="WP_010957403.1">
    <property type="nucleotide sequence ID" value="NC_009727.1"/>
</dbReference>
<dbReference type="HOGENOM" id="CLU_2301106_0_0_6"/>
<name>A9KEQ0_COXBN</name>
<reference evidence="1 2" key="1">
    <citation type="journal article" date="2009" name="Infect. Immun.">
        <title>Comparative genomics reveal extensive transposon-mediated genomic plasticity and diversity among potential effector proteins within the genus Coxiella.</title>
        <authorList>
            <person name="Beare P.A."/>
            <person name="Unsworth N."/>
            <person name="Andoh M."/>
            <person name="Voth D.E."/>
            <person name="Omsland A."/>
            <person name="Gilk S.D."/>
            <person name="Williams K.P."/>
            <person name="Sobral B.W."/>
            <person name="Kupko J.J.III."/>
            <person name="Porcella S.F."/>
            <person name="Samuel J.E."/>
            <person name="Heinzen R.A."/>
        </authorList>
    </citation>
    <scope>NUCLEOTIDE SEQUENCE [LARGE SCALE GENOMIC DNA]</scope>
    <source>
        <strain evidence="1 2">Dugway 5J108-111</strain>
    </source>
</reference>
<dbReference type="AlphaFoldDB" id="A9KEQ0"/>
<dbReference type="InterPro" id="IPR007922">
    <property type="entry name" value="DciA-like"/>
</dbReference>
<dbReference type="Pfam" id="PF05258">
    <property type="entry name" value="DciA"/>
    <property type="match status" value="1"/>
</dbReference>